<name>A0A9D4BU36_DREPO</name>
<proteinExistence type="predicted"/>
<protein>
    <submittedName>
        <fullName evidence="1">Uncharacterized protein</fullName>
    </submittedName>
</protein>
<sequence length="56" mass="6386">MAVQLAQWLVHSLLTKATQVQFPFLAACEFNWWLPYRTDGVSSGYSGFTRQHKTAP</sequence>
<dbReference type="AlphaFoldDB" id="A0A9D4BU36"/>
<dbReference type="Proteomes" id="UP000828390">
    <property type="component" value="Unassembled WGS sequence"/>
</dbReference>
<accession>A0A9D4BU36</accession>
<comment type="caution">
    <text evidence="1">The sequence shown here is derived from an EMBL/GenBank/DDBJ whole genome shotgun (WGS) entry which is preliminary data.</text>
</comment>
<organism evidence="1 2">
    <name type="scientific">Dreissena polymorpha</name>
    <name type="common">Zebra mussel</name>
    <name type="synonym">Mytilus polymorpha</name>
    <dbReference type="NCBI Taxonomy" id="45954"/>
    <lineage>
        <taxon>Eukaryota</taxon>
        <taxon>Metazoa</taxon>
        <taxon>Spiralia</taxon>
        <taxon>Lophotrochozoa</taxon>
        <taxon>Mollusca</taxon>
        <taxon>Bivalvia</taxon>
        <taxon>Autobranchia</taxon>
        <taxon>Heteroconchia</taxon>
        <taxon>Euheterodonta</taxon>
        <taxon>Imparidentia</taxon>
        <taxon>Neoheterodontei</taxon>
        <taxon>Myida</taxon>
        <taxon>Dreissenoidea</taxon>
        <taxon>Dreissenidae</taxon>
        <taxon>Dreissena</taxon>
    </lineage>
</organism>
<dbReference type="EMBL" id="JAIWYP010000015">
    <property type="protein sequence ID" value="KAH3705662.1"/>
    <property type="molecule type" value="Genomic_DNA"/>
</dbReference>
<reference evidence="1" key="1">
    <citation type="journal article" date="2019" name="bioRxiv">
        <title>The Genome of the Zebra Mussel, Dreissena polymorpha: A Resource for Invasive Species Research.</title>
        <authorList>
            <person name="McCartney M.A."/>
            <person name="Auch B."/>
            <person name="Kono T."/>
            <person name="Mallez S."/>
            <person name="Zhang Y."/>
            <person name="Obille A."/>
            <person name="Becker A."/>
            <person name="Abrahante J.E."/>
            <person name="Garbe J."/>
            <person name="Badalamenti J.P."/>
            <person name="Herman A."/>
            <person name="Mangelson H."/>
            <person name="Liachko I."/>
            <person name="Sullivan S."/>
            <person name="Sone E.D."/>
            <person name="Koren S."/>
            <person name="Silverstein K.A.T."/>
            <person name="Beckman K.B."/>
            <person name="Gohl D.M."/>
        </authorList>
    </citation>
    <scope>NUCLEOTIDE SEQUENCE</scope>
    <source>
        <strain evidence="1">Duluth1</strain>
        <tissue evidence="1">Whole animal</tissue>
    </source>
</reference>
<keyword evidence="2" id="KW-1185">Reference proteome</keyword>
<evidence type="ECO:0000313" key="1">
    <source>
        <dbReference type="EMBL" id="KAH3705662.1"/>
    </source>
</evidence>
<gene>
    <name evidence="1" type="ORF">DPMN_080739</name>
</gene>
<reference evidence="1" key="2">
    <citation type="submission" date="2020-11" db="EMBL/GenBank/DDBJ databases">
        <authorList>
            <person name="McCartney M.A."/>
            <person name="Auch B."/>
            <person name="Kono T."/>
            <person name="Mallez S."/>
            <person name="Becker A."/>
            <person name="Gohl D.M."/>
            <person name="Silverstein K.A.T."/>
            <person name="Koren S."/>
            <person name="Bechman K.B."/>
            <person name="Herman A."/>
            <person name="Abrahante J.E."/>
            <person name="Garbe J."/>
        </authorList>
    </citation>
    <scope>NUCLEOTIDE SEQUENCE</scope>
    <source>
        <strain evidence="1">Duluth1</strain>
        <tissue evidence="1">Whole animal</tissue>
    </source>
</reference>
<evidence type="ECO:0000313" key="2">
    <source>
        <dbReference type="Proteomes" id="UP000828390"/>
    </source>
</evidence>